<dbReference type="Proteomes" id="UP000662747">
    <property type="component" value="Chromosome"/>
</dbReference>
<proteinExistence type="predicted"/>
<reference evidence="1 2" key="1">
    <citation type="submission" date="2021-02" db="EMBL/GenBank/DDBJ databases">
        <title>De Novo genome assembly of isolated myxobacteria.</title>
        <authorList>
            <person name="Stevens D.C."/>
        </authorList>
    </citation>
    <scope>NUCLEOTIDE SEQUENCE [LARGE SCALE GENOMIC DNA]</scope>
    <source>
        <strain evidence="2">SCPEA02</strain>
    </source>
</reference>
<keyword evidence="2" id="KW-1185">Reference proteome</keyword>
<gene>
    <name evidence="1" type="ORF">JY651_37895</name>
</gene>
<evidence type="ECO:0000313" key="1">
    <source>
        <dbReference type="EMBL" id="QSQ20952.1"/>
    </source>
</evidence>
<dbReference type="EMBL" id="CP071090">
    <property type="protein sequence ID" value="QSQ20952.1"/>
    <property type="molecule type" value="Genomic_DNA"/>
</dbReference>
<name>A0ABX7NQ24_9BACT</name>
<evidence type="ECO:0000313" key="2">
    <source>
        <dbReference type="Proteomes" id="UP000662747"/>
    </source>
</evidence>
<sequence length="85" mass="9139">MGQNYADSVSKNEQGYGNGLGQEVSGIDVVQLNDEAILDRQLLTAAPDLEAICDTNTLDTLDGSKTGVLRADGFGRYRSGRRFSL</sequence>
<accession>A0ABX7NQ24</accession>
<dbReference type="RefSeq" id="WP_206722532.1">
    <property type="nucleotide sequence ID" value="NZ_CP071090.1"/>
</dbReference>
<organism evidence="1 2">
    <name type="scientific">Pyxidicoccus parkwayensis</name>
    <dbReference type="NCBI Taxonomy" id="2813578"/>
    <lineage>
        <taxon>Bacteria</taxon>
        <taxon>Pseudomonadati</taxon>
        <taxon>Myxococcota</taxon>
        <taxon>Myxococcia</taxon>
        <taxon>Myxococcales</taxon>
        <taxon>Cystobacterineae</taxon>
        <taxon>Myxococcaceae</taxon>
        <taxon>Pyxidicoccus</taxon>
    </lineage>
</organism>
<protein>
    <submittedName>
        <fullName evidence="1">Uncharacterized protein</fullName>
    </submittedName>
</protein>